<dbReference type="GO" id="GO:0003682">
    <property type="term" value="F:chromatin binding"/>
    <property type="evidence" value="ECO:0007669"/>
    <property type="project" value="InterPro"/>
</dbReference>
<feature type="compositionally biased region" description="Acidic residues" evidence="1">
    <location>
        <begin position="347"/>
        <end position="358"/>
    </location>
</feature>
<protein>
    <recommendedName>
        <fullName evidence="2">BAH domain-containing protein</fullName>
    </recommendedName>
</protein>
<dbReference type="AlphaFoldDB" id="A0A0A1SU43"/>
<reference evidence="3 4" key="1">
    <citation type="journal article" date="2015" name="Genome Announc.">
        <title>Draft Genome Sequence and Gene Annotation of the Entomopathogenic Fungus Verticillium hemipterigenum.</title>
        <authorList>
            <person name="Horn F."/>
            <person name="Habel A."/>
            <person name="Scharf D.H."/>
            <person name="Dworschak J."/>
            <person name="Brakhage A.A."/>
            <person name="Guthke R."/>
            <person name="Hertweck C."/>
            <person name="Linde J."/>
        </authorList>
    </citation>
    <scope>NUCLEOTIDE SEQUENCE [LARGE SCALE GENOMIC DNA]</scope>
</reference>
<evidence type="ECO:0000313" key="4">
    <source>
        <dbReference type="Proteomes" id="UP000039046"/>
    </source>
</evidence>
<accession>A0A0A1SU43</accession>
<dbReference type="Pfam" id="PF01426">
    <property type="entry name" value="BAH"/>
    <property type="match status" value="1"/>
</dbReference>
<dbReference type="InterPro" id="IPR011011">
    <property type="entry name" value="Znf_FYVE_PHD"/>
</dbReference>
<dbReference type="CDD" id="cd04370">
    <property type="entry name" value="BAH"/>
    <property type="match status" value="1"/>
</dbReference>
<dbReference type="Proteomes" id="UP000039046">
    <property type="component" value="Unassembled WGS sequence"/>
</dbReference>
<evidence type="ECO:0000313" key="3">
    <source>
        <dbReference type="EMBL" id="CEJ81716.1"/>
    </source>
</evidence>
<feature type="region of interest" description="Disordered" evidence="1">
    <location>
        <begin position="42"/>
        <end position="75"/>
    </location>
</feature>
<dbReference type="Gene3D" id="2.30.30.490">
    <property type="match status" value="1"/>
</dbReference>
<feature type="domain" description="BAH" evidence="2">
    <location>
        <begin position="125"/>
        <end position="273"/>
    </location>
</feature>
<dbReference type="InterPro" id="IPR013083">
    <property type="entry name" value="Znf_RING/FYVE/PHD"/>
</dbReference>
<dbReference type="SUPFAM" id="SSF57903">
    <property type="entry name" value="FYVE/PHD zinc finger"/>
    <property type="match status" value="1"/>
</dbReference>
<name>A0A0A1SU43_9HYPO</name>
<dbReference type="PANTHER" id="PTHR46364">
    <property type="entry name" value="OS08G0421900 PROTEIN"/>
    <property type="match status" value="1"/>
</dbReference>
<proteinExistence type="predicted"/>
<dbReference type="InterPro" id="IPR043151">
    <property type="entry name" value="BAH_sf"/>
</dbReference>
<dbReference type="OrthoDB" id="10259622at2759"/>
<organism evidence="3 4">
    <name type="scientific">[Torrubiella] hemipterigena</name>
    <dbReference type="NCBI Taxonomy" id="1531966"/>
    <lineage>
        <taxon>Eukaryota</taxon>
        <taxon>Fungi</taxon>
        <taxon>Dikarya</taxon>
        <taxon>Ascomycota</taxon>
        <taxon>Pezizomycotina</taxon>
        <taxon>Sordariomycetes</taxon>
        <taxon>Hypocreomycetidae</taxon>
        <taxon>Hypocreales</taxon>
        <taxon>Clavicipitaceae</taxon>
        <taxon>Clavicipitaceae incertae sedis</taxon>
        <taxon>'Torrubiella' clade</taxon>
    </lineage>
</organism>
<sequence>MAGRKRKESTSRDESTKGTNGNHSDTIEIKLDDDMFDDCPFSIDISCEPAQGPLPPKSGNSAGDAGQKKRRKGKTPKIIHYLQQSLFQPEGSFKTHTSLDTDYRVEPWDEWTAMNGYNSFIINKTKYCVGCYIYIANEDSMTNAQATKDDLISRPLDYWIGRVLEVRATDVENVFARVAWMYRPGDLSHSKDFDGKWVIGRQPYHGVNEVVCSNHMDVVNVSCVANIASVEHWKPKDLPKGQESQSEEENDLLNGIYWRQALDIRTGELSSLPVVCRCKKPANPDRILVECSNDNCDEWLHYECLKHDALMKVYKRLGKDRPHLENGEGSSNGLEWELDFSDDDEATKYSDEEEGDDTELFRKPRKPGPSSKKFKNSKTPYLGLFDASFIRNRSPNVWKIKDLRNGIIGGVRSWKQEVECLCCSRVIT</sequence>
<dbReference type="PROSITE" id="PS51038">
    <property type="entry name" value="BAH"/>
    <property type="match status" value="1"/>
</dbReference>
<dbReference type="Gene3D" id="3.30.40.10">
    <property type="entry name" value="Zinc/RING finger domain, C3HC4 (zinc finger)"/>
    <property type="match status" value="1"/>
</dbReference>
<dbReference type="STRING" id="1531966.A0A0A1SU43"/>
<dbReference type="InterPro" id="IPR001025">
    <property type="entry name" value="BAH_dom"/>
</dbReference>
<evidence type="ECO:0000256" key="1">
    <source>
        <dbReference type="SAM" id="MobiDB-lite"/>
    </source>
</evidence>
<keyword evidence="4" id="KW-1185">Reference proteome</keyword>
<gene>
    <name evidence="3" type="ORF">VHEMI01830</name>
</gene>
<dbReference type="HOGENOM" id="CLU_028410_0_0_1"/>
<dbReference type="EMBL" id="CDHN01000001">
    <property type="protein sequence ID" value="CEJ81716.1"/>
    <property type="molecule type" value="Genomic_DNA"/>
</dbReference>
<feature type="region of interest" description="Disordered" evidence="1">
    <location>
        <begin position="347"/>
        <end position="375"/>
    </location>
</feature>
<evidence type="ECO:0000259" key="2">
    <source>
        <dbReference type="PROSITE" id="PS51038"/>
    </source>
</evidence>
<feature type="region of interest" description="Disordered" evidence="1">
    <location>
        <begin position="1"/>
        <end position="29"/>
    </location>
</feature>